<evidence type="ECO:0000313" key="3">
    <source>
        <dbReference type="EMBL" id="BAD31709.1"/>
    </source>
</evidence>
<dbReference type="EMBL" id="AP005807">
    <property type="protein sequence ID" value="BAC84468.1"/>
    <property type="molecule type" value="Genomic_DNA"/>
</dbReference>
<reference evidence="4" key="4">
    <citation type="journal article" date="2008" name="Nucleic Acids Res.">
        <title>The rice annotation project database (RAP-DB): 2008 update.</title>
        <authorList>
            <consortium name="The rice annotation project (RAP)"/>
        </authorList>
    </citation>
    <scope>GENOME REANNOTATION</scope>
    <source>
        <strain evidence="4">cv. Nipponbare</strain>
    </source>
</reference>
<evidence type="ECO:0000313" key="4">
    <source>
        <dbReference type="Proteomes" id="UP000000763"/>
    </source>
</evidence>
<protein>
    <submittedName>
        <fullName evidence="2">Uncharacterized protein</fullName>
    </submittedName>
</protein>
<evidence type="ECO:0000256" key="1">
    <source>
        <dbReference type="SAM" id="MobiDB-lite"/>
    </source>
</evidence>
<feature type="compositionally biased region" description="Basic and acidic residues" evidence="1">
    <location>
        <begin position="55"/>
        <end position="70"/>
    </location>
</feature>
<reference evidence="4" key="3">
    <citation type="journal article" date="2005" name="Nature">
        <title>The map-based sequence of the rice genome.</title>
        <authorList>
            <consortium name="International rice genome sequencing project (IRGSP)"/>
            <person name="Matsumoto T."/>
            <person name="Wu J."/>
            <person name="Kanamori H."/>
            <person name="Katayose Y."/>
            <person name="Fujisawa M."/>
            <person name="Namiki N."/>
            <person name="Mizuno H."/>
            <person name="Yamamoto K."/>
            <person name="Antonio B.A."/>
            <person name="Baba T."/>
            <person name="Sakata K."/>
            <person name="Nagamura Y."/>
            <person name="Aoki H."/>
            <person name="Arikawa K."/>
            <person name="Arita K."/>
            <person name="Bito T."/>
            <person name="Chiden Y."/>
            <person name="Fujitsuka N."/>
            <person name="Fukunaka R."/>
            <person name="Hamada M."/>
            <person name="Harada C."/>
            <person name="Hayashi A."/>
            <person name="Hijishita S."/>
            <person name="Honda M."/>
            <person name="Hosokawa S."/>
            <person name="Ichikawa Y."/>
            <person name="Idonuma A."/>
            <person name="Iijima M."/>
            <person name="Ikeda M."/>
            <person name="Ikeno M."/>
            <person name="Ito K."/>
            <person name="Ito S."/>
            <person name="Ito T."/>
            <person name="Ito Y."/>
            <person name="Ito Y."/>
            <person name="Iwabuchi A."/>
            <person name="Kamiya K."/>
            <person name="Karasawa W."/>
            <person name="Kurita K."/>
            <person name="Katagiri S."/>
            <person name="Kikuta A."/>
            <person name="Kobayashi H."/>
            <person name="Kobayashi N."/>
            <person name="Machita K."/>
            <person name="Maehara T."/>
            <person name="Masukawa M."/>
            <person name="Mizubayashi T."/>
            <person name="Mukai Y."/>
            <person name="Nagasaki H."/>
            <person name="Nagata Y."/>
            <person name="Naito S."/>
            <person name="Nakashima M."/>
            <person name="Nakama Y."/>
            <person name="Nakamichi Y."/>
            <person name="Nakamura M."/>
            <person name="Meguro A."/>
            <person name="Negishi M."/>
            <person name="Ohta I."/>
            <person name="Ohta T."/>
            <person name="Okamoto M."/>
            <person name="Ono N."/>
            <person name="Saji S."/>
            <person name="Sakaguchi M."/>
            <person name="Sakai K."/>
            <person name="Shibata M."/>
            <person name="Shimokawa T."/>
            <person name="Song J."/>
            <person name="Takazaki Y."/>
            <person name="Terasawa K."/>
            <person name="Tsugane M."/>
            <person name="Tsuji K."/>
            <person name="Ueda S."/>
            <person name="Waki K."/>
            <person name="Yamagata H."/>
            <person name="Yamamoto M."/>
            <person name="Yamamoto S."/>
            <person name="Yamane H."/>
            <person name="Yoshiki S."/>
            <person name="Yoshihara R."/>
            <person name="Yukawa K."/>
            <person name="Zhong H."/>
            <person name="Yano M."/>
            <person name="Yuan Q."/>
            <person name="Ouyang S."/>
            <person name="Liu J."/>
            <person name="Jones K.M."/>
            <person name="Gansberger K."/>
            <person name="Moffat K."/>
            <person name="Hill J."/>
            <person name="Bera J."/>
            <person name="Fadrosh D."/>
            <person name="Jin S."/>
            <person name="Johri S."/>
            <person name="Kim M."/>
            <person name="Overton L."/>
            <person name="Reardon M."/>
            <person name="Tsitrin T."/>
            <person name="Vuong H."/>
            <person name="Weaver B."/>
            <person name="Ciecko A."/>
            <person name="Tallon L."/>
            <person name="Jackson J."/>
            <person name="Pai G."/>
            <person name="Aken S.V."/>
            <person name="Utterback T."/>
            <person name="Reidmuller S."/>
            <person name="Feldblyum T."/>
            <person name="Hsiao J."/>
            <person name="Zismann V."/>
            <person name="Iobst S."/>
            <person name="de Vazeille A.R."/>
            <person name="Buell C.R."/>
            <person name="Ying K."/>
            <person name="Li Y."/>
            <person name="Lu T."/>
            <person name="Huang Y."/>
            <person name="Zhao Q."/>
            <person name="Feng Q."/>
            <person name="Zhang L."/>
            <person name="Zhu J."/>
            <person name="Weng Q."/>
            <person name="Mu J."/>
            <person name="Lu Y."/>
            <person name="Fan D."/>
            <person name="Liu Y."/>
            <person name="Guan J."/>
            <person name="Zhang Y."/>
            <person name="Yu S."/>
            <person name="Liu X."/>
            <person name="Zhang Y."/>
            <person name="Hong G."/>
            <person name="Han B."/>
            <person name="Choisne N."/>
            <person name="Demange N."/>
            <person name="Orjeda G."/>
            <person name="Samain S."/>
            <person name="Cattolico L."/>
            <person name="Pelletier E."/>
            <person name="Couloux A."/>
            <person name="Segurens B."/>
            <person name="Wincker P."/>
            <person name="D'Hont A."/>
            <person name="Scarpelli C."/>
            <person name="Weissenbach J."/>
            <person name="Salanoubat M."/>
            <person name="Quetier F."/>
            <person name="Yu Y."/>
            <person name="Kim H.R."/>
            <person name="Rambo T."/>
            <person name="Currie J."/>
            <person name="Collura K."/>
            <person name="Luo M."/>
            <person name="Yang T."/>
            <person name="Ammiraju J.S.S."/>
            <person name="Engler F."/>
            <person name="Soderlund C."/>
            <person name="Wing R.A."/>
            <person name="Palmer L.E."/>
            <person name="de la Bastide M."/>
            <person name="Spiegel L."/>
            <person name="Nascimento L."/>
            <person name="Zutavern T."/>
            <person name="O'Shaughnessy A."/>
            <person name="Dike S."/>
            <person name="Dedhia N."/>
            <person name="Preston R."/>
            <person name="Balija V."/>
            <person name="McCombie W.R."/>
            <person name="Chow T."/>
            <person name="Chen H."/>
            <person name="Chung M."/>
            <person name="Chen C."/>
            <person name="Shaw J."/>
            <person name="Wu H."/>
            <person name="Hsiao K."/>
            <person name="Chao Y."/>
            <person name="Chu M."/>
            <person name="Cheng C."/>
            <person name="Hour A."/>
            <person name="Lee P."/>
            <person name="Lin S."/>
            <person name="Lin Y."/>
            <person name="Liou J."/>
            <person name="Liu S."/>
            <person name="Hsing Y."/>
            <person name="Raghuvanshi S."/>
            <person name="Mohanty A."/>
            <person name="Bharti A.K."/>
            <person name="Gaur A."/>
            <person name="Gupta V."/>
            <person name="Kumar D."/>
            <person name="Ravi V."/>
            <person name="Vij S."/>
            <person name="Kapur A."/>
            <person name="Khurana P."/>
            <person name="Khurana P."/>
            <person name="Khurana J.P."/>
            <person name="Tyagi A.K."/>
            <person name="Gaikwad K."/>
            <person name="Singh A."/>
            <person name="Dalal V."/>
            <person name="Srivastava S."/>
            <person name="Dixit A."/>
            <person name="Pal A.K."/>
            <person name="Ghazi I.A."/>
            <person name="Yadav M."/>
            <person name="Pandit A."/>
            <person name="Bhargava A."/>
            <person name="Sureshbabu K."/>
            <person name="Batra K."/>
            <person name="Sharma T.R."/>
            <person name="Mohapatra T."/>
            <person name="Singh N.K."/>
            <person name="Messing J."/>
            <person name="Nelson A.B."/>
            <person name="Fuks G."/>
            <person name="Kavchok S."/>
            <person name="Keizer G."/>
            <person name="Linton E."/>
            <person name="Llaca V."/>
            <person name="Song R."/>
            <person name="Tanyolac B."/>
            <person name="Young S."/>
            <person name="Ho-Il K."/>
            <person name="Hahn J.H."/>
            <person name="Sangsakoo G."/>
            <person name="Vanavichit A."/>
            <person name="de Mattos Luiz.A.T."/>
            <person name="Zimmer P.D."/>
            <person name="Malone G."/>
            <person name="Dellagostin O."/>
            <person name="de Oliveira A.C."/>
            <person name="Bevan M."/>
            <person name="Bancroft I."/>
            <person name="Minx P."/>
            <person name="Cordum H."/>
            <person name="Wilson R."/>
            <person name="Cheng Z."/>
            <person name="Jin W."/>
            <person name="Jiang J."/>
            <person name="Leong S.A."/>
            <person name="Iwama H."/>
            <person name="Gojobori T."/>
            <person name="Itoh T."/>
            <person name="Niimura Y."/>
            <person name="Fujii Y."/>
            <person name="Habara T."/>
            <person name="Sakai H."/>
            <person name="Sato Y."/>
            <person name="Wilson G."/>
            <person name="Kumar K."/>
            <person name="McCouch S."/>
            <person name="Juretic N."/>
            <person name="Hoen D."/>
            <person name="Wright S."/>
            <person name="Bruskiewich R."/>
            <person name="Bureau T."/>
            <person name="Miyao A."/>
            <person name="Hirochika H."/>
            <person name="Nishikawa T."/>
            <person name="Kadowaki K."/>
            <person name="Sugiura M."/>
            <person name="Burr B."/>
            <person name="Sasaki T."/>
        </authorList>
    </citation>
    <scope>NUCLEOTIDE SEQUENCE [LARGE SCALE GENOMIC DNA]</scope>
    <source>
        <strain evidence="4">cv. Nipponbare</strain>
    </source>
</reference>
<dbReference type="Proteomes" id="UP000000763">
    <property type="component" value="Chromosome 7"/>
</dbReference>
<feature type="region of interest" description="Disordered" evidence="1">
    <location>
        <begin position="33"/>
        <end position="84"/>
    </location>
</feature>
<proteinExistence type="predicted"/>
<feature type="compositionally biased region" description="Gly residues" evidence="1">
    <location>
        <begin position="71"/>
        <end position="84"/>
    </location>
</feature>
<organism evidence="2 4">
    <name type="scientific">Oryza sativa subsp. japonica</name>
    <name type="common">Rice</name>
    <dbReference type="NCBI Taxonomy" id="39947"/>
    <lineage>
        <taxon>Eukaryota</taxon>
        <taxon>Viridiplantae</taxon>
        <taxon>Streptophyta</taxon>
        <taxon>Embryophyta</taxon>
        <taxon>Tracheophyta</taxon>
        <taxon>Spermatophyta</taxon>
        <taxon>Magnoliopsida</taxon>
        <taxon>Liliopsida</taxon>
        <taxon>Poales</taxon>
        <taxon>Poaceae</taxon>
        <taxon>BOP clade</taxon>
        <taxon>Oryzoideae</taxon>
        <taxon>Oryzeae</taxon>
        <taxon>Oryzinae</taxon>
        <taxon>Oryza</taxon>
        <taxon>Oryza sativa</taxon>
    </lineage>
</organism>
<gene>
    <name evidence="2" type="ORF">OSJNBb0018H10.18</name>
    <name evidence="3" type="ORF">OSJNBb0039M16.8</name>
</gene>
<dbReference type="AlphaFoldDB" id="Q6YVY9"/>
<dbReference type="EMBL" id="AP005809">
    <property type="protein sequence ID" value="BAD31709.1"/>
    <property type="molecule type" value="Genomic_DNA"/>
</dbReference>
<name>Q6YVY9_ORYSJ</name>
<reference evidence="2" key="1">
    <citation type="submission" date="2002-10" db="EMBL/GenBank/DDBJ databases">
        <title>Oryza sativa nipponbare(GA3) genomic DNA, chromosome 7, BAC clone:OSJNBb0018H10.</title>
        <authorList>
            <person name="Sasaki T."/>
            <person name="Matsumoto T."/>
            <person name="Katayose Y."/>
        </authorList>
    </citation>
    <scope>NUCLEOTIDE SEQUENCE</scope>
</reference>
<evidence type="ECO:0000313" key="2">
    <source>
        <dbReference type="EMBL" id="BAC84468.1"/>
    </source>
</evidence>
<feature type="region of interest" description="Disordered" evidence="1">
    <location>
        <begin position="1"/>
        <end position="21"/>
    </location>
</feature>
<accession>Q6YVY9</accession>
<reference evidence="3" key="2">
    <citation type="submission" date="2002-10" db="EMBL/GenBank/DDBJ databases">
        <title>Oryza sativa nipponbare(GA3) genomic DNA, chromosome 7, BAC clone:OSJNBb0039M16.</title>
        <authorList>
            <person name="Sasaki T."/>
            <person name="Matsumoto T."/>
            <person name="Katayose Y."/>
        </authorList>
    </citation>
    <scope>NUCLEOTIDE SEQUENCE</scope>
</reference>
<sequence length="84" mass="8759">MLPCPTSQPSHAPPPLSLSASFHAYATNPPIASRFSDRLTAPNSPPLATHTYSVRTRERGLGRGEPRDWGADGGDGGCGGRGCN</sequence>